<dbReference type="RefSeq" id="WP_214431806.1">
    <property type="nucleotide sequence ID" value="NZ_CAWPUQ010000117.1"/>
</dbReference>
<organism evidence="3 4">
    <name type="scientific">Dendronalium phyllosphericum CENA369</name>
    <dbReference type="NCBI Taxonomy" id="1725256"/>
    <lineage>
        <taxon>Bacteria</taxon>
        <taxon>Bacillati</taxon>
        <taxon>Cyanobacteriota</taxon>
        <taxon>Cyanophyceae</taxon>
        <taxon>Nostocales</taxon>
        <taxon>Nostocaceae</taxon>
        <taxon>Dendronalium</taxon>
        <taxon>Dendronalium phyllosphericum</taxon>
    </lineage>
</organism>
<proteinExistence type="predicted"/>
<keyword evidence="3" id="KW-0645">Protease</keyword>
<dbReference type="GO" id="GO:0006508">
    <property type="term" value="P:proteolysis"/>
    <property type="evidence" value="ECO:0007669"/>
    <property type="project" value="UniProtKB-KW"/>
</dbReference>
<dbReference type="CDD" id="cd05483">
    <property type="entry name" value="retropepsin_like_bacteria"/>
    <property type="match status" value="1"/>
</dbReference>
<feature type="region of interest" description="Disordered" evidence="1">
    <location>
        <begin position="40"/>
        <end position="63"/>
    </location>
</feature>
<keyword evidence="3" id="KW-0378">Hydrolase</keyword>
<evidence type="ECO:0000313" key="4">
    <source>
        <dbReference type="Proteomes" id="UP000662314"/>
    </source>
</evidence>
<feature type="signal peptide" evidence="2">
    <location>
        <begin position="1"/>
        <end position="19"/>
    </location>
</feature>
<dbReference type="SUPFAM" id="SSF50630">
    <property type="entry name" value="Acid proteases"/>
    <property type="match status" value="1"/>
</dbReference>
<dbReference type="AlphaFoldDB" id="A0A8J7LEF5"/>
<evidence type="ECO:0000256" key="1">
    <source>
        <dbReference type="SAM" id="MobiDB-lite"/>
    </source>
</evidence>
<dbReference type="Gene3D" id="2.40.70.10">
    <property type="entry name" value="Acid Proteases"/>
    <property type="match status" value="1"/>
</dbReference>
<name>A0A8J7LEF5_9NOST</name>
<protein>
    <submittedName>
        <fullName evidence="3">Retroviral-like aspartic protease family protein</fullName>
    </submittedName>
</protein>
<evidence type="ECO:0000313" key="3">
    <source>
        <dbReference type="EMBL" id="MBH8572983.1"/>
    </source>
</evidence>
<dbReference type="Proteomes" id="UP000662314">
    <property type="component" value="Unassembled WGS sequence"/>
</dbReference>
<gene>
    <name evidence="3" type="ORF">I8752_08110</name>
</gene>
<feature type="chain" id="PRO_5035233821" evidence="2">
    <location>
        <begin position="20"/>
        <end position="353"/>
    </location>
</feature>
<dbReference type="GO" id="GO:0008233">
    <property type="term" value="F:peptidase activity"/>
    <property type="evidence" value="ECO:0007669"/>
    <property type="project" value="UniProtKB-KW"/>
</dbReference>
<dbReference type="EMBL" id="JAECZA010000022">
    <property type="protein sequence ID" value="MBH8572983.1"/>
    <property type="molecule type" value="Genomic_DNA"/>
</dbReference>
<keyword evidence="2" id="KW-0732">Signal</keyword>
<evidence type="ECO:0000256" key="2">
    <source>
        <dbReference type="SAM" id="SignalP"/>
    </source>
</evidence>
<dbReference type="Pfam" id="PF13975">
    <property type="entry name" value="gag-asp_proteas"/>
    <property type="match status" value="1"/>
</dbReference>
<dbReference type="InterPro" id="IPR034122">
    <property type="entry name" value="Retropepsin-like_bacterial"/>
</dbReference>
<comment type="caution">
    <text evidence="3">The sequence shown here is derived from an EMBL/GenBank/DDBJ whole genome shotgun (WGS) entry which is preliminary data.</text>
</comment>
<sequence length="353" mass="37899">MLQPFLSRAALIFLSSALAVLGVACSQEKQTTAILRTQESEVNDNPVVPPATEPATPSAIPKPEIVSPSEFALSSFEQGLDKAAGAETISQSAQSPEDWNLVESQFQEAIALMKKVRRQSSDFAIAQAKISEYQRQVKYARQKATPSRYLSSEVQPKKVVVVVPQVSTTPNLTIPVPPPIQAKLPPAKPLFPSPELLAPDKDVFVAPIKRRIGGTPIVEVTFNGQRQFDMIVDTGASGTVITQQMAVALGVVPVGRAKANTASSRAVEFPIGYLDSMAVGGVVVNKLPVAIAGSELETGLLGHDFFGNYDVTIKRNVIEFRPQSRSEINSAETGLVPPILPKEYHSVESPLPP</sequence>
<dbReference type="InterPro" id="IPR021109">
    <property type="entry name" value="Peptidase_aspartic_dom_sf"/>
</dbReference>
<keyword evidence="4" id="KW-1185">Reference proteome</keyword>
<accession>A0A8J7LEF5</accession>
<reference evidence="3 4" key="1">
    <citation type="journal article" date="2021" name="Int. J. Syst. Evol. Microbiol.">
        <title>Amazonocrinis nigriterrae gen. nov., sp. nov., Atlanticothrix silvestris gen. nov., sp. nov. and Dendronalium phyllosphericum gen. nov., sp. nov., nostocacean cyanobacteria from Brazilian environments.</title>
        <authorList>
            <person name="Alvarenga D.O."/>
            <person name="Andreote A.P.D."/>
            <person name="Branco L.H.Z."/>
            <person name="Delbaje E."/>
            <person name="Cruz R.B."/>
            <person name="Varani A.M."/>
            <person name="Fiore M.F."/>
        </authorList>
    </citation>
    <scope>NUCLEOTIDE SEQUENCE [LARGE SCALE GENOMIC DNA]</scope>
    <source>
        <strain evidence="3 4">CENA369</strain>
    </source>
</reference>